<comment type="cofactor">
    <cofactor evidence="4">
        <name>Mn(2+)</name>
        <dbReference type="ChEBI" id="CHEBI:29035"/>
    </cofactor>
    <text evidence="4">Binds 2 manganese ions per subunit.</text>
</comment>
<sequence>MPKRYAPVSGLESPRFAGIRTFARLPYVRDLDGVDVAIVGAPFDTGVTYRVGARFGPAAVREMSAMLRTYHPSLDVDVYEVLSVIDYGDLPVVPGYIEDSYERIESGLRPLLERDIVPLVIGGDHSITLAELRAVARRYGPVGFVQFDSHTDTWDEYWGKKYTHGTPFRRAVEEGLIDTRRAIQVGMRGSLYGPEDLDQSRALGFEVWTTDDMRRTGLGAVSEAIRRRLGRGPVFVSFDIDFLDPVYAPGTGTPEVGGFTTREAQELLRGLVGVDIVAADVVEVLPAHDVSGVTALAAANVLFELLAVLAVNRRTSGVI</sequence>
<dbReference type="Gene3D" id="3.40.800.10">
    <property type="entry name" value="Ureohydrolase domain"/>
    <property type="match status" value="1"/>
</dbReference>
<dbReference type="InterPro" id="IPR020855">
    <property type="entry name" value="Ureohydrolase_Mn_BS"/>
</dbReference>
<keyword evidence="2 4" id="KW-0479">Metal-binding</keyword>
<gene>
    <name evidence="6" type="primary">speB</name>
    <name evidence="6" type="ORF">ENP47_05370</name>
</gene>
<dbReference type="InterPro" id="IPR006035">
    <property type="entry name" value="Ureohydrolase"/>
</dbReference>
<dbReference type="PANTHER" id="PTHR11358:SF26">
    <property type="entry name" value="GUANIDINO ACID HYDROLASE, MITOCHONDRIAL"/>
    <property type="match status" value="1"/>
</dbReference>
<dbReference type="InterPro" id="IPR023696">
    <property type="entry name" value="Ureohydrolase_dom_sf"/>
</dbReference>
<evidence type="ECO:0000256" key="5">
    <source>
        <dbReference type="RuleBase" id="RU003684"/>
    </source>
</evidence>
<name>A0A7C1JN75_THERO</name>
<dbReference type="AlphaFoldDB" id="A0A7C1JN75"/>
<evidence type="ECO:0000256" key="2">
    <source>
        <dbReference type="ARBA" id="ARBA00022723"/>
    </source>
</evidence>
<organism evidence="6">
    <name type="scientific">Thermomicrobium roseum</name>
    <dbReference type="NCBI Taxonomy" id="500"/>
    <lineage>
        <taxon>Bacteria</taxon>
        <taxon>Pseudomonadati</taxon>
        <taxon>Thermomicrobiota</taxon>
        <taxon>Thermomicrobia</taxon>
        <taxon>Thermomicrobiales</taxon>
        <taxon>Thermomicrobiaceae</taxon>
        <taxon>Thermomicrobium</taxon>
    </lineage>
</organism>
<accession>A0A7C1JN75</accession>
<dbReference type="SUPFAM" id="SSF52768">
    <property type="entry name" value="Arginase/deacetylase"/>
    <property type="match status" value="1"/>
</dbReference>
<comment type="caution">
    <text evidence="6">The sequence shown here is derived from an EMBL/GenBank/DDBJ whole genome shotgun (WGS) entry which is preliminary data.</text>
</comment>
<evidence type="ECO:0000256" key="3">
    <source>
        <dbReference type="ARBA" id="ARBA00022801"/>
    </source>
</evidence>
<dbReference type="InterPro" id="IPR005925">
    <property type="entry name" value="Agmatinase-rel"/>
</dbReference>
<dbReference type="PIRSF" id="PIRSF036979">
    <property type="entry name" value="Arginase"/>
    <property type="match status" value="1"/>
</dbReference>
<dbReference type="NCBIfam" id="TIGR01230">
    <property type="entry name" value="agmatinase"/>
    <property type="match status" value="1"/>
</dbReference>
<feature type="binding site" evidence="4">
    <location>
        <position position="241"/>
    </location>
    <ligand>
        <name>Mn(2+)</name>
        <dbReference type="ChEBI" id="CHEBI:29035"/>
        <label>1</label>
    </ligand>
</feature>
<comment type="similarity">
    <text evidence="1">Belongs to the arginase family. Agmatinase subfamily.</text>
</comment>
<dbReference type="EMBL" id="DSJL01000010">
    <property type="protein sequence ID" value="HEF65011.1"/>
    <property type="molecule type" value="Genomic_DNA"/>
</dbReference>
<dbReference type="PANTHER" id="PTHR11358">
    <property type="entry name" value="ARGINASE/AGMATINASE"/>
    <property type="match status" value="1"/>
</dbReference>
<dbReference type="EC" id="3.5.3.11" evidence="6"/>
<protein>
    <submittedName>
        <fullName evidence="6">Agmatinase</fullName>
        <ecNumber evidence="6">3.5.3.11</ecNumber>
    </submittedName>
</protein>
<dbReference type="PROSITE" id="PS01053">
    <property type="entry name" value="ARGINASE_1"/>
    <property type="match status" value="1"/>
</dbReference>
<dbReference type="Pfam" id="PF00491">
    <property type="entry name" value="Arginase"/>
    <property type="match status" value="1"/>
</dbReference>
<feature type="binding site" evidence="4">
    <location>
        <position position="150"/>
    </location>
    <ligand>
        <name>Mn(2+)</name>
        <dbReference type="ChEBI" id="CHEBI:29035"/>
        <label>1</label>
    </ligand>
</feature>
<dbReference type="PRINTS" id="PR00116">
    <property type="entry name" value="ARGINASE"/>
</dbReference>
<evidence type="ECO:0000313" key="6">
    <source>
        <dbReference type="EMBL" id="HEF65011.1"/>
    </source>
</evidence>
<feature type="binding site" evidence="4">
    <location>
        <position position="152"/>
    </location>
    <ligand>
        <name>Mn(2+)</name>
        <dbReference type="ChEBI" id="CHEBI:29035"/>
        <label>1</label>
    </ligand>
</feature>
<evidence type="ECO:0000256" key="4">
    <source>
        <dbReference type="PIRSR" id="PIRSR036979-1"/>
    </source>
</evidence>
<feature type="binding site" evidence="4">
    <location>
        <position position="125"/>
    </location>
    <ligand>
        <name>Mn(2+)</name>
        <dbReference type="ChEBI" id="CHEBI:29035"/>
        <label>1</label>
    </ligand>
</feature>
<dbReference type="CDD" id="cd11592">
    <property type="entry name" value="Agmatinase_PAH"/>
    <property type="match status" value="1"/>
</dbReference>
<feature type="binding site" evidence="4">
    <location>
        <position position="148"/>
    </location>
    <ligand>
        <name>Mn(2+)</name>
        <dbReference type="ChEBI" id="CHEBI:29035"/>
        <label>1</label>
    </ligand>
</feature>
<reference evidence="6" key="1">
    <citation type="journal article" date="2020" name="mSystems">
        <title>Genome- and Community-Level Interaction Insights into Carbon Utilization and Element Cycling Functions of Hydrothermarchaeota in Hydrothermal Sediment.</title>
        <authorList>
            <person name="Zhou Z."/>
            <person name="Liu Y."/>
            <person name="Xu W."/>
            <person name="Pan J."/>
            <person name="Luo Z.H."/>
            <person name="Li M."/>
        </authorList>
    </citation>
    <scope>NUCLEOTIDE SEQUENCE [LARGE SCALE GENOMIC DNA]</scope>
    <source>
        <strain evidence="6">SpSt-222</strain>
    </source>
</reference>
<dbReference type="GO" id="GO:0046872">
    <property type="term" value="F:metal ion binding"/>
    <property type="evidence" value="ECO:0007669"/>
    <property type="project" value="UniProtKB-KW"/>
</dbReference>
<keyword evidence="3 5" id="KW-0378">Hydrolase</keyword>
<dbReference type="GO" id="GO:0033389">
    <property type="term" value="P:putrescine biosynthetic process from arginine, via agmatine"/>
    <property type="evidence" value="ECO:0007669"/>
    <property type="project" value="TreeGrafter"/>
</dbReference>
<evidence type="ECO:0000256" key="1">
    <source>
        <dbReference type="ARBA" id="ARBA00009227"/>
    </source>
</evidence>
<dbReference type="PROSITE" id="PS51409">
    <property type="entry name" value="ARGINASE_2"/>
    <property type="match status" value="1"/>
</dbReference>
<feature type="binding site" evidence="4">
    <location>
        <position position="239"/>
    </location>
    <ligand>
        <name>Mn(2+)</name>
        <dbReference type="ChEBI" id="CHEBI:29035"/>
        <label>1</label>
    </ligand>
</feature>
<keyword evidence="4" id="KW-0464">Manganese</keyword>
<dbReference type="GO" id="GO:0008783">
    <property type="term" value="F:agmatinase activity"/>
    <property type="evidence" value="ECO:0007669"/>
    <property type="project" value="UniProtKB-EC"/>
</dbReference>
<proteinExistence type="inferred from homology"/>